<dbReference type="InterPro" id="IPR001623">
    <property type="entry name" value="DnaJ_domain"/>
</dbReference>
<dbReference type="InterPro" id="IPR036869">
    <property type="entry name" value="J_dom_sf"/>
</dbReference>
<reference evidence="1 2" key="1">
    <citation type="journal article" date="2017" name="Genome Biol. Evol.">
        <title>Comparative Genomic Analysis Identifies a Campylobacter Clade Deficient in Selenium Metabolism.</title>
        <authorList>
            <person name="Miller W.G."/>
            <person name="Yee E."/>
            <person name="Lopes B.S."/>
            <person name="Chapman M.H."/>
            <person name="Huynh S."/>
            <person name="Bono J.L."/>
            <person name="Parker C.T."/>
            <person name="Strachan N.J.C."/>
            <person name="Forbes K.J."/>
        </authorList>
    </citation>
    <scope>NUCLEOTIDE SEQUENCE [LARGE SCALE GENOMIC DNA]</scope>
    <source>
        <strain evidence="1 2">NCTC 13003</strain>
    </source>
</reference>
<evidence type="ECO:0000313" key="1">
    <source>
        <dbReference type="EMBL" id="ARQ98928.1"/>
    </source>
</evidence>
<accession>A0A1X9SRU4</accession>
<protein>
    <submittedName>
        <fullName evidence="1">DnaJ domain protein</fullName>
    </submittedName>
</protein>
<gene>
    <name evidence="1" type="ORF">CIGN_0632</name>
</gene>
<dbReference type="EMBL" id="CP018788">
    <property type="protein sequence ID" value="ARQ98928.1"/>
    <property type="molecule type" value="Genomic_DNA"/>
</dbReference>
<name>A0A1X9SRU4_9BACT</name>
<evidence type="ECO:0000313" key="2">
    <source>
        <dbReference type="Proteomes" id="UP000194309"/>
    </source>
</evidence>
<dbReference type="STRING" id="1660064.CIGN_0632"/>
<dbReference type="Gene3D" id="1.10.287.110">
    <property type="entry name" value="DnaJ domain"/>
    <property type="match status" value="1"/>
</dbReference>
<dbReference type="OrthoDB" id="5333016at2"/>
<dbReference type="SMART" id="SM00271">
    <property type="entry name" value="DnaJ"/>
    <property type="match status" value="1"/>
</dbReference>
<organism evidence="1 2">
    <name type="scientific">Campylobacter devanensis</name>
    <dbReference type="NCBI Taxonomy" id="3161138"/>
    <lineage>
        <taxon>Bacteria</taxon>
        <taxon>Pseudomonadati</taxon>
        <taxon>Campylobacterota</taxon>
        <taxon>Epsilonproteobacteria</taxon>
        <taxon>Campylobacterales</taxon>
        <taxon>Campylobacteraceae</taxon>
        <taxon>Campylobacter</taxon>
    </lineage>
</organism>
<sequence>MEITQTLESITIVTDDCDLYLNLIYKIRQSFANVIGTRDRIIIFYSENELIQRKYLLKFIANLYKKTVGSGVEFWLTHHKNIKLVYKNPTSLQVLIDIDIRFEELKVLFDLKNSEELFAKYLMRGFNDANCEYYPRQNWLLFTPQSLRDIESLSNIINSREHLKYVVNFNYDKEEFERFKRRFNVLNSKEYKRRFSMLATLLEEHFHTLGCEVGDDYETVRASYLNLTKVYHPDRHATKSDKIQKDYTDKFQKIGLAYEALKPYFKEQKNYINS</sequence>
<dbReference type="CDD" id="cd06257">
    <property type="entry name" value="DnaJ"/>
    <property type="match status" value="1"/>
</dbReference>
<dbReference type="AlphaFoldDB" id="A0A1X9SRU4"/>
<dbReference type="PROSITE" id="PS50076">
    <property type="entry name" value="DNAJ_2"/>
    <property type="match status" value="1"/>
</dbReference>
<proteinExistence type="predicted"/>
<dbReference type="SUPFAM" id="SSF46565">
    <property type="entry name" value="Chaperone J-domain"/>
    <property type="match status" value="1"/>
</dbReference>
<keyword evidence="2" id="KW-1185">Reference proteome</keyword>
<dbReference type="KEGG" id="cdev:CIGN_0632"/>
<dbReference type="Pfam" id="PF00226">
    <property type="entry name" value="DnaJ"/>
    <property type="match status" value="1"/>
</dbReference>
<dbReference type="NCBIfam" id="NF006502">
    <property type="entry name" value="PRK08937.3-2"/>
    <property type="match status" value="1"/>
</dbReference>
<accession>A0A381D8A2</accession>
<dbReference type="Proteomes" id="UP000194309">
    <property type="component" value="Chromosome"/>
</dbReference>